<organism evidence="3 4">
    <name type="scientific">Micropruina glycogenica</name>
    <dbReference type="NCBI Taxonomy" id="75385"/>
    <lineage>
        <taxon>Bacteria</taxon>
        <taxon>Bacillati</taxon>
        <taxon>Actinomycetota</taxon>
        <taxon>Actinomycetes</taxon>
        <taxon>Propionibacteriales</taxon>
        <taxon>Nocardioidaceae</taxon>
        <taxon>Micropruina</taxon>
    </lineage>
</organism>
<dbReference type="CDD" id="cd02440">
    <property type="entry name" value="AdoMet_MTases"/>
    <property type="match status" value="1"/>
</dbReference>
<evidence type="ECO:0000313" key="4">
    <source>
        <dbReference type="Proteomes" id="UP000238164"/>
    </source>
</evidence>
<dbReference type="GO" id="GO:0008168">
    <property type="term" value="F:methyltransferase activity"/>
    <property type="evidence" value="ECO:0007669"/>
    <property type="project" value="UniProtKB-KW"/>
</dbReference>
<gene>
    <name evidence="3" type="ORF">MPLG2_3788</name>
</gene>
<proteinExistence type="predicted"/>
<sequence>MTAQPPAGQSQWATIIARDPGHSQRYIDRFAMLAAQGADLVGEARLIDAIVGRGSTILDAGCGPGRHCGYLHRAGHRVVGVDLDPALIAEARRAEPGPDYVVGDLAGFELPSDGPQTFDAILCAGNVMGFLHPATRRPVLAGFRDRLAPAGRGVVGFGAGRGYDFDDFFSDVDAVGLTREQTFATWDLRPFTDQANFVVAVLSAG</sequence>
<dbReference type="KEGG" id="mgg:MPLG2_3788"/>
<dbReference type="Pfam" id="PF13649">
    <property type="entry name" value="Methyltransf_25"/>
    <property type="match status" value="1"/>
</dbReference>
<dbReference type="PANTHER" id="PTHR43861">
    <property type="entry name" value="TRANS-ACONITATE 2-METHYLTRANSFERASE-RELATED"/>
    <property type="match status" value="1"/>
</dbReference>
<dbReference type="AlphaFoldDB" id="A0A2N9JMK9"/>
<dbReference type="OrthoDB" id="7062303at2"/>
<protein>
    <submittedName>
        <fullName evidence="3">SAM-dependent methyltransferase</fullName>
    </submittedName>
</protein>
<keyword evidence="1 3" id="KW-0808">Transferase</keyword>
<accession>A0A2N9JMK9</accession>
<evidence type="ECO:0000259" key="2">
    <source>
        <dbReference type="Pfam" id="PF13649"/>
    </source>
</evidence>
<dbReference type="Gene3D" id="3.40.50.150">
    <property type="entry name" value="Vaccinia Virus protein VP39"/>
    <property type="match status" value="1"/>
</dbReference>
<dbReference type="InterPro" id="IPR029063">
    <property type="entry name" value="SAM-dependent_MTases_sf"/>
</dbReference>
<feature type="domain" description="Methyltransferase" evidence="2">
    <location>
        <begin position="57"/>
        <end position="151"/>
    </location>
</feature>
<evidence type="ECO:0000313" key="3">
    <source>
        <dbReference type="EMBL" id="SPD88818.1"/>
    </source>
</evidence>
<dbReference type="SUPFAM" id="SSF53335">
    <property type="entry name" value="S-adenosyl-L-methionine-dependent methyltransferases"/>
    <property type="match status" value="1"/>
</dbReference>
<dbReference type="RefSeq" id="WP_105187242.1">
    <property type="nucleotide sequence ID" value="NZ_BAAAGO010000067.1"/>
</dbReference>
<dbReference type="InterPro" id="IPR041698">
    <property type="entry name" value="Methyltransf_25"/>
</dbReference>
<dbReference type="GO" id="GO:0032259">
    <property type="term" value="P:methylation"/>
    <property type="evidence" value="ECO:0007669"/>
    <property type="project" value="UniProtKB-KW"/>
</dbReference>
<name>A0A2N9JMK9_9ACTN</name>
<dbReference type="Proteomes" id="UP000238164">
    <property type="component" value="Chromosome 1"/>
</dbReference>
<evidence type="ECO:0000256" key="1">
    <source>
        <dbReference type="ARBA" id="ARBA00022679"/>
    </source>
</evidence>
<keyword evidence="3" id="KW-0489">Methyltransferase</keyword>
<dbReference type="EMBL" id="LT985188">
    <property type="protein sequence ID" value="SPD88818.1"/>
    <property type="molecule type" value="Genomic_DNA"/>
</dbReference>
<reference evidence="3 4" key="1">
    <citation type="submission" date="2018-02" db="EMBL/GenBank/DDBJ databases">
        <authorList>
            <person name="Cohen D.B."/>
            <person name="Kent A.D."/>
        </authorList>
    </citation>
    <scope>NUCLEOTIDE SEQUENCE [LARGE SCALE GENOMIC DNA]</scope>
    <source>
        <strain evidence="3">1</strain>
    </source>
</reference>
<keyword evidence="4" id="KW-1185">Reference proteome</keyword>